<dbReference type="InterPro" id="IPR050950">
    <property type="entry name" value="HTH-type_LysR_regulators"/>
</dbReference>
<dbReference type="GO" id="GO:0005829">
    <property type="term" value="C:cytosol"/>
    <property type="evidence" value="ECO:0007669"/>
    <property type="project" value="TreeGrafter"/>
</dbReference>
<reference evidence="6 7" key="1">
    <citation type="submission" date="2020-07" db="EMBL/GenBank/DDBJ databases">
        <title>Sequencing the genomes of 1000 actinobacteria strains.</title>
        <authorList>
            <person name="Klenk H.-P."/>
        </authorList>
    </citation>
    <scope>NUCLEOTIDE SEQUENCE [LARGE SCALE GENOMIC DNA]</scope>
    <source>
        <strain evidence="6 7">DSM 44442</strain>
    </source>
</reference>
<protein>
    <submittedName>
        <fullName evidence="6">DNA-binding transcriptional LysR family regulator</fullName>
    </submittedName>
</protein>
<comment type="similarity">
    <text evidence="1">Belongs to the LysR transcriptional regulatory family.</text>
</comment>
<dbReference type="Pfam" id="PF03466">
    <property type="entry name" value="LysR_substrate"/>
    <property type="match status" value="1"/>
</dbReference>
<evidence type="ECO:0000256" key="2">
    <source>
        <dbReference type="ARBA" id="ARBA00023015"/>
    </source>
</evidence>
<evidence type="ECO:0000313" key="7">
    <source>
        <dbReference type="Proteomes" id="UP000572051"/>
    </source>
</evidence>
<organism evidence="6 7">
    <name type="scientific">Nocardiopsis aegyptia</name>
    <dbReference type="NCBI Taxonomy" id="220378"/>
    <lineage>
        <taxon>Bacteria</taxon>
        <taxon>Bacillati</taxon>
        <taxon>Actinomycetota</taxon>
        <taxon>Actinomycetes</taxon>
        <taxon>Streptosporangiales</taxon>
        <taxon>Nocardiopsidaceae</taxon>
        <taxon>Nocardiopsis</taxon>
    </lineage>
</organism>
<keyword evidence="3 6" id="KW-0238">DNA-binding</keyword>
<dbReference type="AlphaFoldDB" id="A0A7Z0EJJ4"/>
<comment type="caution">
    <text evidence="6">The sequence shown here is derived from an EMBL/GenBank/DDBJ whole genome shotgun (WGS) entry which is preliminary data.</text>
</comment>
<proteinExistence type="inferred from homology"/>
<sequence length="296" mass="32148">MELRQLRHFAAVCEEQHFTRAAEYLGITQSGLSASIRALERDLDAQLLLRTTRRVTPTPTGRLLLAEAQRILAAADGLRELVADDQSVRGTLSLGTEQCMGVVEAVPLLHRYRALHPEVALNLQQEATGELLAQVRAGRLDAALVAGTLREGEGVRVLRITEEPMMLLSASDHPLDSGDVLTRLAHEEYVDLHPGWGARDCADRAFADFGITRRVALQVNDVYTLLDLVHRGMGVAVVPRPVLDKPQADGLHSTALPGGTRWAVGLALPGGTRPSAATRAFVDLLRAEHPIHESDS</sequence>
<dbReference type="InterPro" id="IPR036390">
    <property type="entry name" value="WH_DNA-bd_sf"/>
</dbReference>
<dbReference type="PROSITE" id="PS50931">
    <property type="entry name" value="HTH_LYSR"/>
    <property type="match status" value="1"/>
</dbReference>
<dbReference type="GO" id="GO:0003700">
    <property type="term" value="F:DNA-binding transcription factor activity"/>
    <property type="evidence" value="ECO:0007669"/>
    <property type="project" value="InterPro"/>
</dbReference>
<gene>
    <name evidence="6" type="ORF">HNR10_000261</name>
</gene>
<name>A0A7Z0EJJ4_9ACTN</name>
<evidence type="ECO:0000256" key="3">
    <source>
        <dbReference type="ARBA" id="ARBA00023125"/>
    </source>
</evidence>
<dbReference type="EMBL" id="JACCFS010000001">
    <property type="protein sequence ID" value="NYJ32380.1"/>
    <property type="molecule type" value="Genomic_DNA"/>
</dbReference>
<evidence type="ECO:0000313" key="6">
    <source>
        <dbReference type="EMBL" id="NYJ32380.1"/>
    </source>
</evidence>
<dbReference type="GO" id="GO:0003677">
    <property type="term" value="F:DNA binding"/>
    <property type="evidence" value="ECO:0007669"/>
    <property type="project" value="UniProtKB-KW"/>
</dbReference>
<dbReference type="FunFam" id="1.10.10.10:FF:000001">
    <property type="entry name" value="LysR family transcriptional regulator"/>
    <property type="match status" value="1"/>
</dbReference>
<keyword evidence="4" id="KW-0804">Transcription</keyword>
<dbReference type="PRINTS" id="PR00039">
    <property type="entry name" value="HTHLYSR"/>
</dbReference>
<dbReference type="PANTHER" id="PTHR30419:SF31">
    <property type="entry name" value="BLR3139 PROTEIN"/>
    <property type="match status" value="1"/>
</dbReference>
<feature type="domain" description="HTH lysR-type" evidence="5">
    <location>
        <begin position="1"/>
        <end position="58"/>
    </location>
</feature>
<evidence type="ECO:0000256" key="4">
    <source>
        <dbReference type="ARBA" id="ARBA00023163"/>
    </source>
</evidence>
<dbReference type="InterPro" id="IPR036388">
    <property type="entry name" value="WH-like_DNA-bd_sf"/>
</dbReference>
<dbReference type="Pfam" id="PF00126">
    <property type="entry name" value="HTH_1"/>
    <property type="match status" value="1"/>
</dbReference>
<dbReference type="Gene3D" id="1.10.10.10">
    <property type="entry name" value="Winged helix-like DNA-binding domain superfamily/Winged helix DNA-binding domain"/>
    <property type="match status" value="1"/>
</dbReference>
<dbReference type="RefSeq" id="WP_312889029.1">
    <property type="nucleotide sequence ID" value="NZ_JACCFS010000001.1"/>
</dbReference>
<dbReference type="Proteomes" id="UP000572051">
    <property type="component" value="Unassembled WGS sequence"/>
</dbReference>
<dbReference type="SUPFAM" id="SSF53850">
    <property type="entry name" value="Periplasmic binding protein-like II"/>
    <property type="match status" value="1"/>
</dbReference>
<dbReference type="InterPro" id="IPR005119">
    <property type="entry name" value="LysR_subst-bd"/>
</dbReference>
<dbReference type="PANTHER" id="PTHR30419">
    <property type="entry name" value="HTH-TYPE TRANSCRIPTIONAL REGULATOR YBHD"/>
    <property type="match status" value="1"/>
</dbReference>
<dbReference type="SUPFAM" id="SSF46785">
    <property type="entry name" value="Winged helix' DNA-binding domain"/>
    <property type="match status" value="1"/>
</dbReference>
<keyword evidence="7" id="KW-1185">Reference proteome</keyword>
<evidence type="ECO:0000259" key="5">
    <source>
        <dbReference type="PROSITE" id="PS50931"/>
    </source>
</evidence>
<keyword evidence="2" id="KW-0805">Transcription regulation</keyword>
<evidence type="ECO:0000256" key="1">
    <source>
        <dbReference type="ARBA" id="ARBA00009437"/>
    </source>
</evidence>
<dbReference type="Gene3D" id="3.40.190.290">
    <property type="match status" value="1"/>
</dbReference>
<dbReference type="InterPro" id="IPR000847">
    <property type="entry name" value="LysR_HTH_N"/>
</dbReference>
<accession>A0A7Z0EJJ4</accession>